<keyword evidence="5 6" id="KW-0413">Isomerase</keyword>
<keyword evidence="2 6" id="KW-0547">Nucleotide-binding</keyword>
<evidence type="ECO:0000256" key="7">
    <source>
        <dbReference type="RuleBase" id="RU000418"/>
    </source>
</evidence>
<evidence type="ECO:0000256" key="5">
    <source>
        <dbReference type="ARBA" id="ARBA00023235"/>
    </source>
</evidence>
<dbReference type="eggNOG" id="COG0459">
    <property type="taxonomic scope" value="Bacteria"/>
</dbReference>
<dbReference type="PANTHER" id="PTHR45633">
    <property type="entry name" value="60 KDA HEAT SHOCK PROTEIN, MITOCHONDRIAL"/>
    <property type="match status" value="1"/>
</dbReference>
<sequence>MAKEIRFSEEARKALEIGVNKLADTVKVTIGPKGRNVILDKKFGSPLITNDGVTIAKEIELEDPYENMGAQLVKEVATKTNDVAGDGTTTATLLAQAIIREGLKNVAAGSNPILLRKGIQKAVDTAVATLKANSRTIENKESIAQVAAISAGDDEIGKLIAEAMEKVGNDGVITVEESKSMGTTLEVVEGMQFDRGYVSAYMVTDVEKMEATLSEPYILITDKKISNIQEILPILEQIVQQGRRLLIIAEDVEGEALSTLVVNKLRGTFEVVAVKAPGFGDRRKAMLEDIAILTGGRVISEEIGLDLKEATLDMLGKATTVKISKENTTIVNGAGEEKAIKDRIAQIKRQIEETTSEFDKEKLQERLAKLSGGVAVIEVGAATETELKERKLRMEDALNATRAAVEEGIVPGGGTALVAVMDEVEALIKDEQTAETKTGIQIVLKALQEPLKQIAINAGLEGAVIVENVRKSDKDHGFDALNEQYVNMIDAGIIDPTKVTRSALQNAASVAATLLTTEAAVVEIKSDEPAMPMGGGMPGMM</sequence>
<dbReference type="GO" id="GO:0016853">
    <property type="term" value="F:isomerase activity"/>
    <property type="evidence" value="ECO:0007669"/>
    <property type="project" value="UniProtKB-KW"/>
</dbReference>
<dbReference type="InterPro" id="IPR018370">
    <property type="entry name" value="Chaperonin_Cpn60_CS"/>
</dbReference>
<dbReference type="FunFam" id="3.50.7.10:FF:000001">
    <property type="entry name" value="60 kDa chaperonin"/>
    <property type="match status" value="1"/>
</dbReference>
<dbReference type="STRING" id="1511.CLOST_0286"/>
<evidence type="ECO:0000256" key="3">
    <source>
        <dbReference type="ARBA" id="ARBA00022840"/>
    </source>
</evidence>
<dbReference type="PRINTS" id="PR00298">
    <property type="entry name" value="CHAPERONIN60"/>
</dbReference>
<dbReference type="NCBIfam" id="NF009489">
    <property type="entry name" value="PRK12851.1"/>
    <property type="match status" value="1"/>
</dbReference>
<dbReference type="GO" id="GO:0005737">
    <property type="term" value="C:cytoplasm"/>
    <property type="evidence" value="ECO:0007669"/>
    <property type="project" value="UniProtKB-SubCell"/>
</dbReference>
<gene>
    <name evidence="6 10" type="primary">groL</name>
    <name evidence="6" type="synonym">groEL</name>
    <name evidence="10" type="ordered locus">CLOST_0286</name>
</gene>
<feature type="binding site" evidence="6">
    <location>
        <begin position="86"/>
        <end position="90"/>
    </location>
    <ligand>
        <name>ATP</name>
        <dbReference type="ChEBI" id="CHEBI:30616"/>
    </ligand>
</feature>
<dbReference type="GO" id="GO:0042026">
    <property type="term" value="P:protein refolding"/>
    <property type="evidence" value="ECO:0007669"/>
    <property type="project" value="UniProtKB-UniRule"/>
</dbReference>
<dbReference type="EMBL" id="FP565809">
    <property type="protein sequence ID" value="CBH20416.1"/>
    <property type="molecule type" value="Genomic_DNA"/>
</dbReference>
<dbReference type="NCBIfam" id="NF009488">
    <property type="entry name" value="PRK12850.1"/>
    <property type="match status" value="1"/>
</dbReference>
<protein>
    <recommendedName>
        <fullName evidence="6">Chaperonin GroEL</fullName>
        <ecNumber evidence="6">5.6.1.7</ecNumber>
    </recommendedName>
    <alternativeName>
        <fullName evidence="6">60 kDa chaperonin</fullName>
    </alternativeName>
    <alternativeName>
        <fullName evidence="6">Chaperonin-60</fullName>
        <shortName evidence="6">Cpn60</shortName>
    </alternativeName>
</protein>
<dbReference type="Gene3D" id="1.10.560.10">
    <property type="entry name" value="GroEL-like equatorial domain"/>
    <property type="match status" value="1"/>
</dbReference>
<reference evidence="11" key="1">
    <citation type="journal article" date="2010" name="BMC Genomics">
        <title>Clostridium sticklandii, a specialist in amino acid degradation:revisiting its metabolism through its genome sequence.</title>
        <authorList>
            <person name="Fonknechten N."/>
            <person name="Chaussonnerie S."/>
            <person name="Tricot S."/>
            <person name="Lajus A."/>
            <person name="Andreesen J.R."/>
            <person name="Perchat N."/>
            <person name="Pelletier E."/>
            <person name="Gouyvenoux M."/>
            <person name="Barbe V."/>
            <person name="Salanoubat M."/>
            <person name="Le Paslier D."/>
            <person name="Weissenbach J."/>
            <person name="Cohen G.N."/>
            <person name="Kreimeyer A."/>
        </authorList>
    </citation>
    <scope>NUCLEOTIDE SEQUENCE [LARGE SCALE GENOMIC DNA]</scope>
    <source>
        <strain evidence="11">ATCC 12662 / DSM 519 / JCM 1433 / CCUG 9281 / NCIMB 10654 / HF</strain>
    </source>
</reference>
<evidence type="ECO:0000256" key="8">
    <source>
        <dbReference type="RuleBase" id="RU000419"/>
    </source>
</evidence>
<dbReference type="Gene3D" id="3.30.260.10">
    <property type="entry name" value="TCP-1-like chaperonin intermediate domain"/>
    <property type="match status" value="1"/>
</dbReference>
<feature type="binding site" evidence="6">
    <location>
        <position position="495"/>
    </location>
    <ligand>
        <name>ATP</name>
        <dbReference type="ChEBI" id="CHEBI:30616"/>
    </ligand>
</feature>
<proteinExistence type="inferred from homology"/>
<dbReference type="InterPro" id="IPR027409">
    <property type="entry name" value="GroEL-like_apical_dom_sf"/>
</dbReference>
<name>E3PUT6_ACESD</name>
<keyword evidence="9" id="KW-0175">Coiled coil</keyword>
<dbReference type="Proteomes" id="UP000007041">
    <property type="component" value="Chromosome"/>
</dbReference>
<dbReference type="NCBIfam" id="TIGR02348">
    <property type="entry name" value="GroEL"/>
    <property type="match status" value="1"/>
</dbReference>
<dbReference type="HOGENOM" id="CLU_016503_3_0_9"/>
<comment type="subcellular location">
    <subcellularLocation>
        <location evidence="6">Cytoplasm</location>
    </subcellularLocation>
</comment>
<dbReference type="GO" id="GO:0051082">
    <property type="term" value="F:unfolded protein binding"/>
    <property type="evidence" value="ECO:0007669"/>
    <property type="project" value="UniProtKB-UniRule"/>
</dbReference>
<keyword evidence="11" id="KW-1185">Reference proteome</keyword>
<evidence type="ECO:0000256" key="4">
    <source>
        <dbReference type="ARBA" id="ARBA00023186"/>
    </source>
</evidence>
<evidence type="ECO:0000256" key="2">
    <source>
        <dbReference type="ARBA" id="ARBA00022741"/>
    </source>
</evidence>
<dbReference type="InterPro" id="IPR027413">
    <property type="entry name" value="GROEL-like_equatorial_sf"/>
</dbReference>
<keyword evidence="3 6" id="KW-0067">ATP-binding</keyword>
<feature type="binding site" evidence="6">
    <location>
        <begin position="479"/>
        <end position="481"/>
    </location>
    <ligand>
        <name>ATP</name>
        <dbReference type="ChEBI" id="CHEBI:30616"/>
    </ligand>
</feature>
<evidence type="ECO:0000256" key="1">
    <source>
        <dbReference type="ARBA" id="ARBA00006607"/>
    </source>
</evidence>
<dbReference type="InterPro" id="IPR001844">
    <property type="entry name" value="Cpn60/GroEL"/>
</dbReference>
<dbReference type="NCBIfam" id="NF000592">
    <property type="entry name" value="PRK00013.1"/>
    <property type="match status" value="1"/>
</dbReference>
<comment type="similarity">
    <text evidence="1 6 7">Belongs to the chaperonin (HSP60) family.</text>
</comment>
<dbReference type="PROSITE" id="PS00296">
    <property type="entry name" value="CHAPERONINS_CPN60"/>
    <property type="match status" value="1"/>
</dbReference>
<keyword evidence="4 6" id="KW-0143">Chaperone</keyword>
<evidence type="ECO:0000256" key="9">
    <source>
        <dbReference type="SAM" id="Coils"/>
    </source>
</evidence>
<dbReference type="Gene3D" id="3.50.7.10">
    <property type="entry name" value="GroEL"/>
    <property type="match status" value="1"/>
</dbReference>
<dbReference type="CDD" id="cd03344">
    <property type="entry name" value="GroEL"/>
    <property type="match status" value="1"/>
</dbReference>
<keyword evidence="6" id="KW-0963">Cytoplasm</keyword>
<dbReference type="GO" id="GO:0005524">
    <property type="term" value="F:ATP binding"/>
    <property type="evidence" value="ECO:0007669"/>
    <property type="project" value="UniProtKB-UniRule"/>
</dbReference>
<evidence type="ECO:0000313" key="10">
    <source>
        <dbReference type="EMBL" id="CBH20416.1"/>
    </source>
</evidence>
<feature type="coiled-coil region" evidence="9">
    <location>
        <begin position="337"/>
        <end position="364"/>
    </location>
</feature>
<dbReference type="AlphaFoldDB" id="E3PUT6"/>
<comment type="caution">
    <text evidence="6">Lacks conserved residue(s) required for the propagation of feature annotation.</text>
</comment>
<comment type="function">
    <text evidence="6 8">Together with its co-chaperonin GroES, plays an essential role in assisting protein folding. The GroEL-GroES system forms a nano-cage that allows encapsulation of the non-native substrate proteins and provides a physical environment optimized to promote and accelerate protein folding.</text>
</comment>
<dbReference type="HAMAP" id="MF_00600">
    <property type="entry name" value="CH60"/>
    <property type="match status" value="1"/>
</dbReference>
<dbReference type="SUPFAM" id="SSF52029">
    <property type="entry name" value="GroEL apical domain-like"/>
    <property type="match status" value="1"/>
</dbReference>
<organism evidence="10 11">
    <name type="scientific">Acetoanaerobium sticklandii (strain ATCC 12662 / DSM 519 / JCM 1433 / CCUG 9281 / NCIMB 10654 / HF)</name>
    <name type="common">Clostridium sticklandii</name>
    <dbReference type="NCBI Taxonomy" id="499177"/>
    <lineage>
        <taxon>Bacteria</taxon>
        <taxon>Bacillati</taxon>
        <taxon>Bacillota</taxon>
        <taxon>Clostridia</taxon>
        <taxon>Peptostreptococcales</taxon>
        <taxon>Filifactoraceae</taxon>
        <taxon>Acetoanaerobium</taxon>
    </lineage>
</organism>
<evidence type="ECO:0000256" key="6">
    <source>
        <dbReference type="HAMAP-Rule" id="MF_00600"/>
    </source>
</evidence>
<dbReference type="Pfam" id="PF00118">
    <property type="entry name" value="Cpn60_TCP1"/>
    <property type="match status" value="1"/>
</dbReference>
<dbReference type="SUPFAM" id="SSF54849">
    <property type="entry name" value="GroEL-intermediate domain like"/>
    <property type="match status" value="1"/>
</dbReference>
<feature type="binding site" evidence="6">
    <location>
        <position position="413"/>
    </location>
    <ligand>
        <name>ATP</name>
        <dbReference type="ChEBI" id="CHEBI:30616"/>
    </ligand>
</feature>
<dbReference type="KEGG" id="cst:CLOST_0286"/>
<comment type="subunit">
    <text evidence="6 8">Forms a cylinder of 14 subunits composed of two heptameric rings stacked back-to-back. Interacts with the co-chaperonin GroES.</text>
</comment>
<dbReference type="NCBIfam" id="NF009487">
    <property type="entry name" value="PRK12849.1"/>
    <property type="match status" value="1"/>
</dbReference>
<dbReference type="SUPFAM" id="SSF48592">
    <property type="entry name" value="GroEL equatorial domain-like"/>
    <property type="match status" value="1"/>
</dbReference>
<evidence type="ECO:0000313" key="11">
    <source>
        <dbReference type="Proteomes" id="UP000007041"/>
    </source>
</evidence>
<dbReference type="GO" id="GO:0140662">
    <property type="term" value="F:ATP-dependent protein folding chaperone"/>
    <property type="evidence" value="ECO:0007669"/>
    <property type="project" value="InterPro"/>
</dbReference>
<dbReference type="InterPro" id="IPR002423">
    <property type="entry name" value="Cpn60/GroEL/TCP-1"/>
</dbReference>
<dbReference type="InterPro" id="IPR027410">
    <property type="entry name" value="TCP-1-like_intermed_sf"/>
</dbReference>
<accession>E3PUT6</accession>
<feature type="binding site" evidence="6">
    <location>
        <begin position="29"/>
        <end position="32"/>
    </location>
    <ligand>
        <name>ATP</name>
        <dbReference type="ChEBI" id="CHEBI:30616"/>
    </ligand>
</feature>
<dbReference type="EC" id="5.6.1.7" evidence="6"/>